<accession>A0A2W0H2F8</accession>
<keyword evidence="1" id="KW-0812">Transmembrane</keyword>
<dbReference type="OrthoDB" id="3182222at2"/>
<keyword evidence="3" id="KW-1185">Reference proteome</keyword>
<name>A0A2W0H2F8_9BACI</name>
<organism evidence="2 3">
    <name type="scientific">Alteribacter lacisalsi</name>
    <dbReference type="NCBI Taxonomy" id="2045244"/>
    <lineage>
        <taxon>Bacteria</taxon>
        <taxon>Bacillati</taxon>
        <taxon>Bacillota</taxon>
        <taxon>Bacilli</taxon>
        <taxon>Bacillales</taxon>
        <taxon>Bacillaceae</taxon>
        <taxon>Alteribacter</taxon>
    </lineage>
</organism>
<feature type="transmembrane region" description="Helical" evidence="1">
    <location>
        <begin position="20"/>
        <end position="39"/>
    </location>
</feature>
<evidence type="ECO:0000313" key="3">
    <source>
        <dbReference type="Proteomes" id="UP000248066"/>
    </source>
</evidence>
<keyword evidence="1" id="KW-1133">Transmembrane helix</keyword>
<feature type="transmembrane region" description="Helical" evidence="1">
    <location>
        <begin position="167"/>
        <end position="184"/>
    </location>
</feature>
<feature type="transmembrane region" description="Helical" evidence="1">
    <location>
        <begin position="59"/>
        <end position="83"/>
    </location>
</feature>
<proteinExistence type="predicted"/>
<gene>
    <name evidence="2" type="ORF">CR205_16500</name>
</gene>
<feature type="transmembrane region" description="Helical" evidence="1">
    <location>
        <begin position="136"/>
        <end position="160"/>
    </location>
</feature>
<reference evidence="2 3" key="1">
    <citation type="submission" date="2017-10" db="EMBL/GenBank/DDBJ databases">
        <title>Bacillus sp. nov., a halophilic bacterium isolated from a Yangshapao Lake.</title>
        <authorList>
            <person name="Wang H."/>
        </authorList>
    </citation>
    <scope>NUCLEOTIDE SEQUENCE [LARGE SCALE GENOMIC DNA]</scope>
    <source>
        <strain evidence="2 3">YSP-3</strain>
    </source>
</reference>
<dbReference type="EMBL" id="PDOF01000003">
    <property type="protein sequence ID" value="PYZ95974.1"/>
    <property type="molecule type" value="Genomic_DNA"/>
</dbReference>
<evidence type="ECO:0000313" key="2">
    <source>
        <dbReference type="EMBL" id="PYZ95974.1"/>
    </source>
</evidence>
<dbReference type="Proteomes" id="UP000248066">
    <property type="component" value="Unassembled WGS sequence"/>
</dbReference>
<evidence type="ECO:0000256" key="1">
    <source>
        <dbReference type="SAM" id="Phobius"/>
    </source>
</evidence>
<protein>
    <submittedName>
        <fullName evidence="2">ABC transporter permease</fullName>
    </submittedName>
</protein>
<comment type="caution">
    <text evidence="2">The sequence shown here is derived from an EMBL/GenBank/DDBJ whole genome shotgun (WGS) entry which is preliminary data.</text>
</comment>
<dbReference type="RefSeq" id="WP_110521252.1">
    <property type="nucleotide sequence ID" value="NZ_PDOF01000003.1"/>
</dbReference>
<feature type="transmembrane region" description="Helical" evidence="1">
    <location>
        <begin position="220"/>
        <end position="241"/>
    </location>
</feature>
<sequence length="249" mass="27143">MKLSIRKINAVLQLRLKLIASNMSTLFTPIFAIAFVIVMKNLMPDVEIGEEGSPFSTGGFLLSFGLIFNIAIGGISMSSSPIAEEKEKNTLRVLMTSSVKGGEYFIGSMIPTLLILITANVLLIPASGMSFGEIPIPTYFIITSLATLISILIGYIIGIYAKNQGQATLISTPILIILTSTPVLRNFTENLGEVLNYTFVGVLAKLADSFSFSGDYQWNAIDTTVLLGWLVLTLGIFFYMYRKNGLDND</sequence>
<feature type="transmembrane region" description="Helical" evidence="1">
    <location>
        <begin position="104"/>
        <end position="124"/>
    </location>
</feature>
<keyword evidence="1" id="KW-0472">Membrane</keyword>
<dbReference type="AlphaFoldDB" id="A0A2W0H2F8"/>